<keyword evidence="2" id="KW-1185">Reference proteome</keyword>
<dbReference type="EMBL" id="FNBW01000019">
    <property type="protein sequence ID" value="SDG49561.1"/>
    <property type="molecule type" value="Genomic_DNA"/>
</dbReference>
<protein>
    <submittedName>
        <fullName evidence="1">Uncharacterized protein</fullName>
    </submittedName>
</protein>
<comment type="caution">
    <text evidence="1">The sequence shown here is derived from an EMBL/GenBank/DDBJ whole genome shotgun (WGS) entry which is preliminary data.</text>
</comment>
<evidence type="ECO:0000313" key="2">
    <source>
        <dbReference type="Proteomes" id="UP000198615"/>
    </source>
</evidence>
<accession>A0A8G2BN51</accession>
<evidence type="ECO:0000313" key="1">
    <source>
        <dbReference type="EMBL" id="SDG49561.1"/>
    </source>
</evidence>
<reference evidence="1 2" key="1">
    <citation type="submission" date="2016-10" db="EMBL/GenBank/DDBJ databases">
        <authorList>
            <person name="Varghese N."/>
            <person name="Submissions S."/>
        </authorList>
    </citation>
    <scope>NUCLEOTIDE SEQUENCE [LARGE SCALE GENOMIC DNA]</scope>
    <source>
        <strain evidence="1 2">DSM 18839</strain>
    </source>
</reference>
<gene>
    <name evidence="1" type="ORF">SAMN05660686_04599</name>
</gene>
<sequence length="176" mass="19447">MANLTELRPAHRRPSAARTPICRLTTGEALIVWAIRHWVQSVKARLDPRDLLRCGFATIEAEDVTDSVDRLLMITLHEATTVRDVGCVRCPTLGEGERDILQAVALSQRGRRDEALSVAQTWLPLSAALRAYDDIAAIGQALSGADMIVPMREDLQPEAWWIEGLATHHEGSALLH</sequence>
<organism evidence="1 2">
    <name type="scientific">Thalassobaculum litoreum DSM 18839</name>
    <dbReference type="NCBI Taxonomy" id="1123362"/>
    <lineage>
        <taxon>Bacteria</taxon>
        <taxon>Pseudomonadati</taxon>
        <taxon>Pseudomonadota</taxon>
        <taxon>Alphaproteobacteria</taxon>
        <taxon>Rhodospirillales</taxon>
        <taxon>Thalassobaculaceae</taxon>
        <taxon>Thalassobaculum</taxon>
    </lineage>
</organism>
<dbReference type="AlphaFoldDB" id="A0A8G2BN51"/>
<dbReference type="OrthoDB" id="7360669at2"/>
<dbReference type="RefSeq" id="WP_093154138.1">
    <property type="nucleotide sequence ID" value="NZ_FNBW01000019.1"/>
</dbReference>
<proteinExistence type="predicted"/>
<name>A0A8G2BN51_9PROT</name>
<dbReference type="Proteomes" id="UP000198615">
    <property type="component" value="Unassembled WGS sequence"/>
</dbReference>